<dbReference type="OrthoDB" id="1226016at2"/>
<dbReference type="RefSeq" id="WP_074233171.1">
    <property type="nucleotide sequence ID" value="NZ_FSRK01000001.1"/>
</dbReference>
<dbReference type="AlphaFoldDB" id="A0A1N6E5Y7"/>
<gene>
    <name evidence="1" type="ORF">SAMN05444409_0317</name>
</gene>
<dbReference type="EMBL" id="FSRK01000001">
    <property type="protein sequence ID" value="SIN78429.1"/>
    <property type="molecule type" value="Genomic_DNA"/>
</dbReference>
<reference evidence="2" key="1">
    <citation type="submission" date="2016-11" db="EMBL/GenBank/DDBJ databases">
        <authorList>
            <person name="Varghese N."/>
            <person name="Submissions S."/>
        </authorList>
    </citation>
    <scope>NUCLEOTIDE SEQUENCE [LARGE SCALE GENOMIC DNA]</scope>
    <source>
        <strain evidence="2">DSM 27623</strain>
    </source>
</reference>
<proteinExistence type="predicted"/>
<organism evidence="1 2">
    <name type="scientific">Epilithonimonas zeae</name>
    <dbReference type="NCBI Taxonomy" id="1416779"/>
    <lineage>
        <taxon>Bacteria</taxon>
        <taxon>Pseudomonadati</taxon>
        <taxon>Bacteroidota</taxon>
        <taxon>Flavobacteriia</taxon>
        <taxon>Flavobacteriales</taxon>
        <taxon>Weeksellaceae</taxon>
        <taxon>Chryseobacterium group</taxon>
        <taxon>Epilithonimonas</taxon>
    </lineage>
</organism>
<keyword evidence="2" id="KW-1185">Reference proteome</keyword>
<dbReference type="STRING" id="1416779.SAMN05444409_0317"/>
<accession>A0A1N6E5Y7</accession>
<sequence length="261" mass="30319">MRKLLFLFILIYNFCSSQQRNQPVEIKTSSDYTHTTGVIFPKEWNGFKRDRLVSYDSKNYNIGATYYFKANKKVTNISIYIYPTEVSNENLRDQFLSFKEVVNRNATNHPEISPEFIKLKSEKVIVNGLKSYFDYNIIVPDFMKGQKDQNNKSLFSVYDCGKWNVKFRISVENGDFERVKQLENAVMTSFEPIKIAEKYQIESGKNAKILISKTAQRDSLMLKSTIEEAEAKKEWLNVNKSVEELSAGFSDFEIESYVSAI</sequence>
<evidence type="ECO:0000313" key="1">
    <source>
        <dbReference type="EMBL" id="SIN78429.1"/>
    </source>
</evidence>
<evidence type="ECO:0000313" key="2">
    <source>
        <dbReference type="Proteomes" id="UP000185207"/>
    </source>
</evidence>
<dbReference type="Proteomes" id="UP000185207">
    <property type="component" value="Unassembled WGS sequence"/>
</dbReference>
<protein>
    <submittedName>
        <fullName evidence="1">Uncharacterized protein</fullName>
    </submittedName>
</protein>
<name>A0A1N6E5Y7_9FLAO</name>